<dbReference type="AlphaFoldDB" id="A0A7D5V983"/>
<dbReference type="Proteomes" id="UP000510822">
    <property type="component" value="Chromosome"/>
</dbReference>
<dbReference type="EMBL" id="CP058952">
    <property type="protein sequence ID" value="QLI81437.1"/>
    <property type="molecule type" value="Genomic_DNA"/>
</dbReference>
<sequence>MNKIKGFTLIELLIAMSLAILILGALGVQLTSQLNASTFNIKQHKVNANLRTTLDILANDIMRAGYTSNTTNQSVFIDKTKFNLYTIKKTDSKSFATTSDASCLTFAYDRNDNGTLGNDEYFGFAYRSSDKTVVAYTGSSPDCSDLSGWTPITNKNAILVNELRFTLIEPEATVGATELPAGICPLSINIFISATSAETNNTYTSNQDMNIKIRNDTGLDWNTGTSKCDYTRT</sequence>
<evidence type="ECO:0000313" key="2">
    <source>
        <dbReference type="Proteomes" id="UP000510822"/>
    </source>
</evidence>
<dbReference type="InterPro" id="IPR012902">
    <property type="entry name" value="N_methyl_site"/>
</dbReference>
<dbReference type="PROSITE" id="PS00409">
    <property type="entry name" value="PROKAR_NTER_METHYL"/>
    <property type="match status" value="1"/>
</dbReference>
<dbReference type="PROSITE" id="PS00018">
    <property type="entry name" value="EF_HAND_1"/>
    <property type="match status" value="1"/>
</dbReference>
<dbReference type="RefSeq" id="WP_180308563.1">
    <property type="nucleotide sequence ID" value="NZ_CP058952.1"/>
</dbReference>
<dbReference type="KEGG" id="cfon:HZU75_07810"/>
<dbReference type="InterPro" id="IPR018247">
    <property type="entry name" value="EF_Hand_1_Ca_BS"/>
</dbReference>
<gene>
    <name evidence="1" type="ORF">HZU75_07810</name>
</gene>
<reference evidence="1 2" key="1">
    <citation type="journal article" date="2016" name="Int. J. Syst. Evol. Microbiol.">
        <title>Chitinibacter fontanus sp. nov., isolated from a spring.</title>
        <authorList>
            <person name="Sheu S.Y."/>
            <person name="Li Y.S."/>
            <person name="Young C.C."/>
            <person name="Chen W.M."/>
        </authorList>
    </citation>
    <scope>NUCLEOTIDE SEQUENCE [LARGE SCALE GENOMIC DNA]</scope>
    <source>
        <strain evidence="1 2">STM-7</strain>
    </source>
</reference>
<dbReference type="Pfam" id="PF07963">
    <property type="entry name" value="N_methyl"/>
    <property type="match status" value="1"/>
</dbReference>
<proteinExistence type="predicted"/>
<name>A0A7D5V983_9NEIS</name>
<organism evidence="1 2">
    <name type="scientific">Chitinibacter fontanus</name>
    <dbReference type="NCBI Taxonomy" id="1737446"/>
    <lineage>
        <taxon>Bacteria</taxon>
        <taxon>Pseudomonadati</taxon>
        <taxon>Pseudomonadota</taxon>
        <taxon>Betaproteobacteria</taxon>
        <taxon>Neisseriales</taxon>
        <taxon>Chitinibacteraceae</taxon>
        <taxon>Chitinibacter</taxon>
    </lineage>
</organism>
<keyword evidence="2" id="KW-1185">Reference proteome</keyword>
<accession>A0A7D5V983</accession>
<evidence type="ECO:0000313" key="1">
    <source>
        <dbReference type="EMBL" id="QLI81437.1"/>
    </source>
</evidence>
<protein>
    <submittedName>
        <fullName evidence="1">Prepilin-type N-terminal cleavage/methylation domain-containing protein</fullName>
    </submittedName>
</protein>